<reference evidence="1 2" key="1">
    <citation type="submission" date="2020-02" db="EMBL/GenBank/DDBJ databases">
        <authorList>
            <person name="Ferguson B K."/>
        </authorList>
    </citation>
    <scope>NUCLEOTIDE SEQUENCE [LARGE SCALE GENOMIC DNA]</scope>
</reference>
<proteinExistence type="predicted"/>
<dbReference type="Proteomes" id="UP000479190">
    <property type="component" value="Unassembled WGS sequence"/>
</dbReference>
<accession>A0A6H5IT54</accession>
<name>A0A6H5IT54_9HYME</name>
<sequence>MLASREAYVETAIGYVEVRRESNLCTAKCRVARETIFSWAVIDEASQKIVKVECNYCAASADVLDDEVALCDDDEESDVGPSEEAELSHVVSLDEGQYEPHEAEQYRLKDMNRWYVTRKRRYSPTVSSEPKVHHRLVDRKQAIISQVKYHDHPFRHLFKKVFWETKKEKQ</sequence>
<dbReference type="EMBL" id="CADCXV010000996">
    <property type="protein sequence ID" value="CAB0040034.1"/>
    <property type="molecule type" value="Genomic_DNA"/>
</dbReference>
<organism evidence="1 2">
    <name type="scientific">Trichogramma brassicae</name>
    <dbReference type="NCBI Taxonomy" id="86971"/>
    <lineage>
        <taxon>Eukaryota</taxon>
        <taxon>Metazoa</taxon>
        <taxon>Ecdysozoa</taxon>
        <taxon>Arthropoda</taxon>
        <taxon>Hexapoda</taxon>
        <taxon>Insecta</taxon>
        <taxon>Pterygota</taxon>
        <taxon>Neoptera</taxon>
        <taxon>Endopterygota</taxon>
        <taxon>Hymenoptera</taxon>
        <taxon>Apocrita</taxon>
        <taxon>Proctotrupomorpha</taxon>
        <taxon>Chalcidoidea</taxon>
        <taxon>Trichogrammatidae</taxon>
        <taxon>Trichogramma</taxon>
    </lineage>
</organism>
<evidence type="ECO:0000313" key="1">
    <source>
        <dbReference type="EMBL" id="CAB0040034.1"/>
    </source>
</evidence>
<dbReference type="AlphaFoldDB" id="A0A6H5IT54"/>
<dbReference type="OrthoDB" id="7680943at2759"/>
<gene>
    <name evidence="1" type="ORF">TBRA_LOCUS11770</name>
</gene>
<protein>
    <submittedName>
        <fullName evidence="1">Uncharacterized protein</fullName>
    </submittedName>
</protein>
<keyword evidence="2" id="KW-1185">Reference proteome</keyword>
<evidence type="ECO:0000313" key="2">
    <source>
        <dbReference type="Proteomes" id="UP000479190"/>
    </source>
</evidence>